<evidence type="ECO:0000313" key="1">
    <source>
        <dbReference type="EMBL" id="SCO85321.1"/>
    </source>
</evidence>
<proteinExistence type="predicted"/>
<gene>
    <name evidence="1" type="ORF">FRV6_09448</name>
</gene>
<name>A0A2H3THV8_FUSOX</name>
<reference evidence="2" key="1">
    <citation type="submission" date="2016-09" db="EMBL/GenBank/DDBJ databases">
        <authorList>
            <person name="Guldener U."/>
        </authorList>
    </citation>
    <scope>NUCLEOTIDE SEQUENCE [LARGE SCALE GENOMIC DNA]</scope>
    <source>
        <strain evidence="2">V64-1</strain>
    </source>
</reference>
<organism evidence="1 2">
    <name type="scientific">Fusarium oxysporum</name>
    <name type="common">Fusarium vascular wilt</name>
    <dbReference type="NCBI Taxonomy" id="5507"/>
    <lineage>
        <taxon>Eukaryota</taxon>
        <taxon>Fungi</taxon>
        <taxon>Dikarya</taxon>
        <taxon>Ascomycota</taxon>
        <taxon>Pezizomycotina</taxon>
        <taxon>Sordariomycetes</taxon>
        <taxon>Hypocreomycetidae</taxon>
        <taxon>Hypocreales</taxon>
        <taxon>Nectriaceae</taxon>
        <taxon>Fusarium</taxon>
        <taxon>Fusarium oxysporum species complex</taxon>
    </lineage>
</organism>
<accession>A0A2H3THV8</accession>
<dbReference type="Proteomes" id="UP000219369">
    <property type="component" value="Unassembled WGS sequence"/>
</dbReference>
<dbReference type="EMBL" id="FMJY01000005">
    <property type="protein sequence ID" value="SCO85321.1"/>
    <property type="molecule type" value="Genomic_DNA"/>
</dbReference>
<sequence>MASVALFRSFGC</sequence>
<evidence type="ECO:0000313" key="2">
    <source>
        <dbReference type="Proteomes" id="UP000219369"/>
    </source>
</evidence>
<protein>
    <submittedName>
        <fullName evidence="1">Uncharacterized protein</fullName>
    </submittedName>
</protein>